<feature type="compositionally biased region" description="Basic and acidic residues" evidence="9">
    <location>
        <begin position="828"/>
        <end position="840"/>
    </location>
</feature>
<dbReference type="InterPro" id="IPR001752">
    <property type="entry name" value="Kinesin_motor_dom"/>
</dbReference>
<comment type="similarity">
    <text evidence="1">Belongs to the TRAFAC class myosin-kinesin ATPase superfamily. Kinesin family. KIN-14 subfamily.</text>
</comment>
<evidence type="ECO:0000256" key="6">
    <source>
        <dbReference type="ARBA" id="ARBA00023175"/>
    </source>
</evidence>
<organism evidence="11 12">
    <name type="scientific">Mucuna pruriens</name>
    <name type="common">Velvet bean</name>
    <name type="synonym">Dolichos pruriens</name>
    <dbReference type="NCBI Taxonomy" id="157652"/>
    <lineage>
        <taxon>Eukaryota</taxon>
        <taxon>Viridiplantae</taxon>
        <taxon>Streptophyta</taxon>
        <taxon>Embryophyta</taxon>
        <taxon>Tracheophyta</taxon>
        <taxon>Spermatophyta</taxon>
        <taxon>Magnoliopsida</taxon>
        <taxon>eudicotyledons</taxon>
        <taxon>Gunneridae</taxon>
        <taxon>Pentapetalae</taxon>
        <taxon>rosids</taxon>
        <taxon>fabids</taxon>
        <taxon>Fabales</taxon>
        <taxon>Fabaceae</taxon>
        <taxon>Papilionoideae</taxon>
        <taxon>50 kb inversion clade</taxon>
        <taxon>NPAAA clade</taxon>
        <taxon>indigoferoid/millettioid clade</taxon>
        <taxon>Phaseoleae</taxon>
        <taxon>Mucuna</taxon>
    </lineage>
</organism>
<dbReference type="GO" id="GO:0005524">
    <property type="term" value="F:ATP binding"/>
    <property type="evidence" value="ECO:0007669"/>
    <property type="project" value="UniProtKB-UniRule"/>
</dbReference>
<dbReference type="FunFam" id="3.40.850.10:FF:000061">
    <property type="entry name" value="Kinesin-like protein"/>
    <property type="match status" value="1"/>
</dbReference>
<dbReference type="EMBL" id="QJKJ01004301">
    <property type="protein sequence ID" value="RDX94715.1"/>
    <property type="molecule type" value="Genomic_DNA"/>
</dbReference>
<keyword evidence="3 7" id="KW-0547">Nucleotide-binding</keyword>
<keyword evidence="5 8" id="KW-0175">Coiled coil</keyword>
<dbReference type="SUPFAM" id="SSF52540">
    <property type="entry name" value="P-loop containing nucleoside triphosphate hydrolases"/>
    <property type="match status" value="1"/>
</dbReference>
<proteinExistence type="inferred from homology"/>
<dbReference type="Pfam" id="PF00225">
    <property type="entry name" value="Kinesin"/>
    <property type="match status" value="1"/>
</dbReference>
<feature type="compositionally biased region" description="Basic and acidic residues" evidence="9">
    <location>
        <begin position="908"/>
        <end position="931"/>
    </location>
</feature>
<dbReference type="InterPro" id="IPR027417">
    <property type="entry name" value="P-loop_NTPase"/>
</dbReference>
<evidence type="ECO:0000256" key="5">
    <source>
        <dbReference type="ARBA" id="ARBA00023054"/>
    </source>
</evidence>
<name>A0A371GVZ5_MUCPR</name>
<feature type="region of interest" description="Disordered" evidence="9">
    <location>
        <begin position="892"/>
        <end position="959"/>
    </location>
</feature>
<sequence length="1150" mass="128567">MDGAPSSLISVLSSDFALSSTKFNSCQSEPNMADEACEIDNALAQLNNDTSDNMDENSISNECSPDKGHTLPILKKILDLSTQVQNLKKQHVALSDQVKLTTESFPGLDVLKSVQLLGADYEVLKRKYLEESSERRRLYNEVIELKGNIRVFCRCRPLNENEIANGSAVSVVNFESSPDELQVNCSDSSKKQFKFDYVFRPEDKQEAVFEQTKPIVTSVLDGFNVCIFAYGQTGTGKTFTMEGTPEHRGVNYRTLEELFHVSEERHGIVKYELLVSMLEVYNEKIRDLLVENSAEPAKKLEVKQTADGTQEVPGLVEARVYRTEDVWEKLKSGNRARSVGSTSANELSSLTVLGENLINGQKTRSHLWLVDLAGSERVGKTEAEGERLKESQFINKSLSALGDVISALASKSAHIPYRNSKLTHILQSSLGGDCKTLMFVQISPSAADLTETLCSLNFATRVRGIESGPARKQTDLTELYKYKQMAEKLKHDEKETRKLQDNLQTMQMRLATREIMCRSLQEKVRDLENQIAEERKIRLKQESRSLAAVSAQPSTMTESTINHTAAQKAMKKPPLNPSKRLPLRRITNFLPPPPERRPSCSSSIDAKENIARTSSMTINIQDLMKPRRRVSIAARPPATPMEPSTTQTLLKPRRRVSVATLCPVTSSDMTTPLRSPTQQSLIRNQRKARYSKLFSALPETRRSVSVETTSPTLMKSNSMCGSPRYPTVVALQRKPLVWTPLKQKSQKISSTRKSLISKMVPRTPPKQNKMLAALNPILIRETLNKVDQCMVRLQQLQYTVAGGRKVVSGVSLSPRSTKGYLRTSLRCKQESARSKHDAARRCPPGKFPRPTNSEGEEWRQMSLPAMLVGETVGEILQASHFAREIVSAVGRKTTTKDPKTPLSQWSNHKVDPKHTQLNDKRKKEKQIKPRSDTPPLQRARSRINFKVSPPKVRESDKENNNKYLANKASLKNGPCASNSSSKTDLVPNPLFLSTHSSRQQQFCKIKSPVISRNIGTQQHRFFIKSPPSAASKFQVKVKNPSIVSISSSPTRPTSLSLSKKSSPEKCVRLFSPSRVVTRLLASPLKNKKRDGVVNSKKVSPKRSVASKSRRSFYPSRLATRLVSPLKSKKRTQIVNGAKQRPTSLLVPAIF</sequence>
<dbReference type="OrthoDB" id="3176171at2759"/>
<evidence type="ECO:0000256" key="4">
    <source>
        <dbReference type="ARBA" id="ARBA00022840"/>
    </source>
</evidence>
<dbReference type="SMART" id="SM00129">
    <property type="entry name" value="KISc"/>
    <property type="match status" value="1"/>
</dbReference>
<feature type="non-terminal residue" evidence="11">
    <location>
        <position position="1"/>
    </location>
</feature>
<evidence type="ECO:0000256" key="8">
    <source>
        <dbReference type="SAM" id="Coils"/>
    </source>
</evidence>
<dbReference type="Proteomes" id="UP000257109">
    <property type="component" value="Unassembled WGS sequence"/>
</dbReference>
<evidence type="ECO:0000256" key="7">
    <source>
        <dbReference type="PROSITE-ProRule" id="PRU00283"/>
    </source>
</evidence>
<keyword evidence="6 7" id="KW-0505">Motor protein</keyword>
<comment type="caution">
    <text evidence="11">The sequence shown here is derived from an EMBL/GenBank/DDBJ whole genome shotgun (WGS) entry which is preliminary data.</text>
</comment>
<protein>
    <submittedName>
        <fullName evidence="11">Kinesin-like protein KIN-14S</fullName>
    </submittedName>
</protein>
<evidence type="ECO:0000313" key="11">
    <source>
        <dbReference type="EMBL" id="RDX94715.1"/>
    </source>
</evidence>
<reference evidence="11" key="1">
    <citation type="submission" date="2018-05" db="EMBL/GenBank/DDBJ databases">
        <title>Draft genome of Mucuna pruriens seed.</title>
        <authorList>
            <person name="Nnadi N.E."/>
            <person name="Vos R."/>
            <person name="Hasami M.H."/>
            <person name="Devisetty U.K."/>
            <person name="Aguiy J.C."/>
        </authorList>
    </citation>
    <scope>NUCLEOTIDE SEQUENCE [LARGE SCALE GENOMIC DNA]</scope>
    <source>
        <strain evidence="11">JCA_2017</strain>
    </source>
</reference>
<gene>
    <name evidence="11" type="primary">KIN14S</name>
    <name evidence="11" type="ORF">CR513_22868</name>
</gene>
<dbReference type="InterPro" id="IPR019821">
    <property type="entry name" value="Kinesin_motor_CS"/>
</dbReference>
<dbReference type="PANTHER" id="PTHR47972">
    <property type="entry name" value="KINESIN-LIKE PROTEIN KLP-3"/>
    <property type="match status" value="1"/>
</dbReference>
<feature type="binding site" evidence="7">
    <location>
        <begin position="231"/>
        <end position="238"/>
    </location>
    <ligand>
        <name>ATP</name>
        <dbReference type="ChEBI" id="CHEBI:30616"/>
    </ligand>
</feature>
<evidence type="ECO:0000256" key="9">
    <source>
        <dbReference type="SAM" id="MobiDB-lite"/>
    </source>
</evidence>
<dbReference type="GO" id="GO:0003777">
    <property type="term" value="F:microtubule motor activity"/>
    <property type="evidence" value="ECO:0007669"/>
    <property type="project" value="InterPro"/>
</dbReference>
<keyword evidence="2" id="KW-0493">Microtubule</keyword>
<feature type="region of interest" description="Disordered" evidence="9">
    <location>
        <begin position="565"/>
        <end position="603"/>
    </location>
</feature>
<dbReference type="Gene3D" id="3.40.850.10">
    <property type="entry name" value="Kinesin motor domain"/>
    <property type="match status" value="1"/>
</dbReference>
<dbReference type="InterPro" id="IPR036961">
    <property type="entry name" value="Kinesin_motor_dom_sf"/>
</dbReference>
<evidence type="ECO:0000256" key="3">
    <source>
        <dbReference type="ARBA" id="ARBA00022741"/>
    </source>
</evidence>
<dbReference type="GO" id="GO:0005874">
    <property type="term" value="C:microtubule"/>
    <property type="evidence" value="ECO:0007669"/>
    <property type="project" value="UniProtKB-KW"/>
</dbReference>
<dbReference type="PROSITE" id="PS00411">
    <property type="entry name" value="KINESIN_MOTOR_1"/>
    <property type="match status" value="1"/>
</dbReference>
<dbReference type="GO" id="GO:0008017">
    <property type="term" value="F:microtubule binding"/>
    <property type="evidence" value="ECO:0007669"/>
    <property type="project" value="InterPro"/>
</dbReference>
<feature type="region of interest" description="Disordered" evidence="9">
    <location>
        <begin position="1087"/>
        <end position="1110"/>
    </location>
</feature>
<dbReference type="STRING" id="157652.A0A371GVZ5"/>
<dbReference type="InterPro" id="IPR027640">
    <property type="entry name" value="Kinesin-like_fam"/>
</dbReference>
<dbReference type="AlphaFoldDB" id="A0A371GVZ5"/>
<evidence type="ECO:0000259" key="10">
    <source>
        <dbReference type="PROSITE" id="PS50067"/>
    </source>
</evidence>
<dbReference type="PROSITE" id="PS50067">
    <property type="entry name" value="KINESIN_MOTOR_2"/>
    <property type="match status" value="1"/>
</dbReference>
<keyword evidence="4 7" id="KW-0067">ATP-binding</keyword>
<dbReference type="GO" id="GO:0007018">
    <property type="term" value="P:microtubule-based movement"/>
    <property type="evidence" value="ECO:0007669"/>
    <property type="project" value="InterPro"/>
</dbReference>
<evidence type="ECO:0000313" key="12">
    <source>
        <dbReference type="Proteomes" id="UP000257109"/>
    </source>
</evidence>
<keyword evidence="12" id="KW-1185">Reference proteome</keyword>
<dbReference type="PANTHER" id="PTHR47972:SF2">
    <property type="entry name" value="KINESIN-LIKE PROTEIN KIN-14S"/>
    <property type="match status" value="1"/>
</dbReference>
<evidence type="ECO:0000256" key="1">
    <source>
        <dbReference type="ARBA" id="ARBA00010899"/>
    </source>
</evidence>
<feature type="domain" description="Kinesin motor" evidence="10">
    <location>
        <begin position="148"/>
        <end position="465"/>
    </location>
</feature>
<dbReference type="PRINTS" id="PR00380">
    <property type="entry name" value="KINESINHEAVY"/>
</dbReference>
<feature type="region of interest" description="Disordered" evidence="9">
    <location>
        <begin position="828"/>
        <end position="857"/>
    </location>
</feature>
<feature type="coiled-coil region" evidence="8">
    <location>
        <begin position="482"/>
        <end position="544"/>
    </location>
</feature>
<evidence type="ECO:0000256" key="2">
    <source>
        <dbReference type="ARBA" id="ARBA00022701"/>
    </source>
</evidence>
<accession>A0A371GVZ5</accession>